<dbReference type="InterPro" id="IPR034466">
    <property type="entry name" value="Methyltransferase_Class_B"/>
</dbReference>
<evidence type="ECO:0000256" key="6">
    <source>
        <dbReference type="ARBA" id="ARBA00023004"/>
    </source>
</evidence>
<keyword evidence="7" id="KW-0411">Iron-sulfur</keyword>
<dbReference type="InterPro" id="IPR051198">
    <property type="entry name" value="BchE-like"/>
</dbReference>
<dbReference type="SFLD" id="SFLDG01082">
    <property type="entry name" value="B12-binding_domain_containing"/>
    <property type="match status" value="1"/>
</dbReference>
<reference evidence="9 10" key="2">
    <citation type="submission" date="2020-03" db="EMBL/GenBank/DDBJ databases">
        <authorList>
            <person name="Ichikawa N."/>
            <person name="Kimura A."/>
            <person name="Kitahashi Y."/>
            <person name="Uohara A."/>
        </authorList>
    </citation>
    <scope>NUCLEOTIDE SEQUENCE [LARGE SCALE GENOMIC DNA]</scope>
    <source>
        <strain evidence="9 10">NBRC 108639</strain>
    </source>
</reference>
<proteinExistence type="predicted"/>
<evidence type="ECO:0000313" key="9">
    <source>
        <dbReference type="EMBL" id="GFJ81065.1"/>
    </source>
</evidence>
<feature type="domain" description="Radical SAM core" evidence="8">
    <location>
        <begin position="114"/>
        <end position="345"/>
    </location>
</feature>
<dbReference type="PROSITE" id="PS51918">
    <property type="entry name" value="RADICAL_SAM"/>
    <property type="match status" value="1"/>
</dbReference>
<evidence type="ECO:0000256" key="4">
    <source>
        <dbReference type="ARBA" id="ARBA00022691"/>
    </source>
</evidence>
<dbReference type="SFLD" id="SFLDG01123">
    <property type="entry name" value="methyltransferase_(Class_B)"/>
    <property type="match status" value="1"/>
</dbReference>
<keyword evidence="4" id="KW-0949">S-adenosyl-L-methionine</keyword>
<dbReference type="GO" id="GO:0051539">
    <property type="term" value="F:4 iron, 4 sulfur cluster binding"/>
    <property type="evidence" value="ECO:0007669"/>
    <property type="project" value="UniProtKB-KW"/>
</dbReference>
<gene>
    <name evidence="9" type="ORF">Phou_052450</name>
</gene>
<dbReference type="SFLD" id="SFLDS00029">
    <property type="entry name" value="Radical_SAM"/>
    <property type="match status" value="1"/>
</dbReference>
<dbReference type="InterPro" id="IPR006638">
    <property type="entry name" value="Elp3/MiaA/NifB-like_rSAM"/>
</dbReference>
<evidence type="ECO:0000256" key="7">
    <source>
        <dbReference type="ARBA" id="ARBA00023014"/>
    </source>
</evidence>
<keyword evidence="3" id="KW-0808">Transferase</keyword>
<dbReference type="PANTHER" id="PTHR43409">
    <property type="entry name" value="ANAEROBIC MAGNESIUM-PROTOPORPHYRIN IX MONOMETHYL ESTER CYCLASE-RELATED"/>
    <property type="match status" value="1"/>
</dbReference>
<dbReference type="PANTHER" id="PTHR43409:SF7">
    <property type="entry name" value="BLL1977 PROTEIN"/>
    <property type="match status" value="1"/>
</dbReference>
<dbReference type="Gene3D" id="3.80.30.20">
    <property type="entry name" value="tm_1862 like domain"/>
    <property type="match status" value="1"/>
</dbReference>
<keyword evidence="6" id="KW-0408">Iron</keyword>
<dbReference type="GO" id="GO:0003824">
    <property type="term" value="F:catalytic activity"/>
    <property type="evidence" value="ECO:0007669"/>
    <property type="project" value="InterPro"/>
</dbReference>
<comment type="caution">
    <text evidence="9">The sequence shown here is derived from an EMBL/GenBank/DDBJ whole genome shotgun (WGS) entry which is preliminary data.</text>
</comment>
<evidence type="ECO:0000256" key="2">
    <source>
        <dbReference type="ARBA" id="ARBA00022603"/>
    </source>
</evidence>
<dbReference type="InterPro" id="IPR007197">
    <property type="entry name" value="rSAM"/>
</dbReference>
<organism evidence="9 10">
    <name type="scientific">Phytohabitans houttuyneae</name>
    <dbReference type="NCBI Taxonomy" id="1076126"/>
    <lineage>
        <taxon>Bacteria</taxon>
        <taxon>Bacillati</taxon>
        <taxon>Actinomycetota</taxon>
        <taxon>Actinomycetes</taxon>
        <taxon>Micromonosporales</taxon>
        <taxon>Micromonosporaceae</taxon>
    </lineage>
</organism>
<evidence type="ECO:0000256" key="1">
    <source>
        <dbReference type="ARBA" id="ARBA00001966"/>
    </source>
</evidence>
<comment type="cofactor">
    <cofactor evidence="1">
        <name>[4Fe-4S] cluster</name>
        <dbReference type="ChEBI" id="CHEBI:49883"/>
    </cofactor>
</comment>
<dbReference type="GO" id="GO:0046872">
    <property type="term" value="F:metal ion binding"/>
    <property type="evidence" value="ECO:0007669"/>
    <property type="project" value="UniProtKB-KW"/>
</dbReference>
<evidence type="ECO:0000256" key="5">
    <source>
        <dbReference type="ARBA" id="ARBA00022723"/>
    </source>
</evidence>
<dbReference type="Pfam" id="PF04055">
    <property type="entry name" value="Radical_SAM"/>
    <property type="match status" value="1"/>
</dbReference>
<keyword evidence="2" id="KW-0489">Methyltransferase</keyword>
<evidence type="ECO:0000313" key="10">
    <source>
        <dbReference type="Proteomes" id="UP000482800"/>
    </source>
</evidence>
<sequence>MPWPVQEICQFVRERSPDTHIVVGGPLVDNLTVDLTAEVLFDIFAWVGADSYVKESQGEATLERLVGALREGKDVARVPNLYLPSADGFQFTGARPEANSLDECAIDWSLYDGGLLGPTVQTRTARSCAFKCSFCDFPIRAGALSVASVEAVERELRQLHAHGVRNLVFVDDTFNVPIGRFKELCRMMIRNDFDFEWYSFFRCSAARDVEIYDLMRDSGCRAVFLGIESGDDVVLRNMVKSSHGDQYRFGIEQMHARGIATFASFICGFPGETEQSVRNTVRFINEVQPTFYRAELWFYNHRSPVHAQAQTYRLTGRGYEWAHATMNSHQAAQAADELFRDVTGSVWMPGYNYDFWAVPYLIGKGLTMAQVVEFHQIISDLIPFNAAAPATPADAALRDRRVAALADWFGGVRLAPPAYQMPLDDGVPARS</sequence>
<evidence type="ECO:0000256" key="3">
    <source>
        <dbReference type="ARBA" id="ARBA00022679"/>
    </source>
</evidence>
<dbReference type="RefSeq" id="WP_173059712.1">
    <property type="nucleotide sequence ID" value="NZ_BLPF01000002.1"/>
</dbReference>
<keyword evidence="10" id="KW-1185">Reference proteome</keyword>
<dbReference type="SMART" id="SM00729">
    <property type="entry name" value="Elp3"/>
    <property type="match status" value="1"/>
</dbReference>
<dbReference type="SUPFAM" id="SSF102114">
    <property type="entry name" value="Radical SAM enzymes"/>
    <property type="match status" value="1"/>
</dbReference>
<keyword evidence="5" id="KW-0479">Metal-binding</keyword>
<protein>
    <recommendedName>
        <fullName evidence="8">Radical SAM core domain-containing protein</fullName>
    </recommendedName>
</protein>
<name>A0A6V8KK55_9ACTN</name>
<dbReference type="InterPro" id="IPR058240">
    <property type="entry name" value="rSAM_sf"/>
</dbReference>
<dbReference type="AlphaFoldDB" id="A0A6V8KK55"/>
<accession>A0A6V8KK55</accession>
<evidence type="ECO:0000259" key="8">
    <source>
        <dbReference type="PROSITE" id="PS51918"/>
    </source>
</evidence>
<dbReference type="EMBL" id="BLPF01000002">
    <property type="protein sequence ID" value="GFJ81065.1"/>
    <property type="molecule type" value="Genomic_DNA"/>
</dbReference>
<dbReference type="InterPro" id="IPR023404">
    <property type="entry name" value="rSAM_horseshoe"/>
</dbReference>
<dbReference type="Proteomes" id="UP000482800">
    <property type="component" value="Unassembled WGS sequence"/>
</dbReference>
<reference evidence="9 10" key="1">
    <citation type="submission" date="2020-03" db="EMBL/GenBank/DDBJ databases">
        <title>Whole genome shotgun sequence of Phytohabitans houttuyneae NBRC 108639.</title>
        <authorList>
            <person name="Komaki H."/>
            <person name="Tamura T."/>
        </authorList>
    </citation>
    <scope>NUCLEOTIDE SEQUENCE [LARGE SCALE GENOMIC DNA]</scope>
    <source>
        <strain evidence="9 10">NBRC 108639</strain>
    </source>
</reference>